<dbReference type="PANTHER" id="PTHR47074">
    <property type="entry name" value="BNAC02G40300D PROTEIN"/>
    <property type="match status" value="1"/>
</dbReference>
<dbReference type="OrthoDB" id="988822at2759"/>
<dbReference type="InterPro" id="IPR012337">
    <property type="entry name" value="RNaseH-like_sf"/>
</dbReference>
<evidence type="ECO:0000313" key="2">
    <source>
        <dbReference type="EMBL" id="KAH1089316.1"/>
    </source>
</evidence>
<protein>
    <recommendedName>
        <fullName evidence="1">RNase H type-1 domain-containing protein</fullName>
    </recommendedName>
</protein>
<dbReference type="Pfam" id="PF13456">
    <property type="entry name" value="RVT_3"/>
    <property type="match status" value="1"/>
</dbReference>
<comment type="caution">
    <text evidence="2">The sequence shown here is derived from an EMBL/GenBank/DDBJ whole genome shotgun (WGS) entry which is preliminary data.</text>
</comment>
<accession>A0A9D3VKF9</accession>
<dbReference type="InterPro" id="IPR052929">
    <property type="entry name" value="RNase_H-like_EbsB-rel"/>
</dbReference>
<dbReference type="InterPro" id="IPR036397">
    <property type="entry name" value="RNaseH_sf"/>
</dbReference>
<dbReference type="InterPro" id="IPR044730">
    <property type="entry name" value="RNase_H-like_dom_plant"/>
</dbReference>
<organism evidence="2 3">
    <name type="scientific">Gossypium stocksii</name>
    <dbReference type="NCBI Taxonomy" id="47602"/>
    <lineage>
        <taxon>Eukaryota</taxon>
        <taxon>Viridiplantae</taxon>
        <taxon>Streptophyta</taxon>
        <taxon>Embryophyta</taxon>
        <taxon>Tracheophyta</taxon>
        <taxon>Spermatophyta</taxon>
        <taxon>Magnoliopsida</taxon>
        <taxon>eudicotyledons</taxon>
        <taxon>Gunneridae</taxon>
        <taxon>Pentapetalae</taxon>
        <taxon>rosids</taxon>
        <taxon>malvids</taxon>
        <taxon>Malvales</taxon>
        <taxon>Malvaceae</taxon>
        <taxon>Malvoideae</taxon>
        <taxon>Gossypium</taxon>
    </lineage>
</organism>
<evidence type="ECO:0000259" key="1">
    <source>
        <dbReference type="Pfam" id="PF13456"/>
    </source>
</evidence>
<reference evidence="2 3" key="1">
    <citation type="journal article" date="2021" name="Plant Biotechnol. J.">
        <title>Multi-omics assisted identification of the key and species-specific regulatory components of drought-tolerant mechanisms in Gossypium stocksii.</title>
        <authorList>
            <person name="Yu D."/>
            <person name="Ke L."/>
            <person name="Zhang D."/>
            <person name="Wu Y."/>
            <person name="Sun Y."/>
            <person name="Mei J."/>
            <person name="Sun J."/>
            <person name="Sun Y."/>
        </authorList>
    </citation>
    <scope>NUCLEOTIDE SEQUENCE [LARGE SCALE GENOMIC DNA]</scope>
    <source>
        <strain evidence="3">cv. E1</strain>
        <tissue evidence="2">Leaf</tissue>
    </source>
</reference>
<dbReference type="InterPro" id="IPR002156">
    <property type="entry name" value="RNaseH_domain"/>
</dbReference>
<gene>
    <name evidence="2" type="ORF">J1N35_016573</name>
</gene>
<dbReference type="GO" id="GO:0004523">
    <property type="term" value="F:RNA-DNA hybrid ribonuclease activity"/>
    <property type="evidence" value="ECO:0007669"/>
    <property type="project" value="InterPro"/>
</dbReference>
<proteinExistence type="predicted"/>
<keyword evidence="3" id="KW-1185">Reference proteome</keyword>
<dbReference type="PANTHER" id="PTHR47074:SF48">
    <property type="entry name" value="POLYNUCLEOTIDYL TRANSFERASE, RIBONUCLEASE H-LIKE SUPERFAMILY PROTEIN"/>
    <property type="match status" value="1"/>
</dbReference>
<dbReference type="AlphaFoldDB" id="A0A9D3VKF9"/>
<feature type="domain" description="RNase H type-1" evidence="1">
    <location>
        <begin position="102"/>
        <end position="222"/>
    </location>
</feature>
<dbReference type="EMBL" id="JAIQCV010000006">
    <property type="protein sequence ID" value="KAH1089316.1"/>
    <property type="molecule type" value="Genomic_DNA"/>
</dbReference>
<dbReference type="SUPFAM" id="SSF53098">
    <property type="entry name" value="Ribonuclease H-like"/>
    <property type="match status" value="1"/>
</dbReference>
<dbReference type="Gene3D" id="3.30.420.10">
    <property type="entry name" value="Ribonuclease H-like superfamily/Ribonuclease H"/>
    <property type="match status" value="1"/>
</dbReference>
<dbReference type="CDD" id="cd06222">
    <property type="entry name" value="RNase_H_like"/>
    <property type="match status" value="1"/>
</dbReference>
<evidence type="ECO:0000313" key="3">
    <source>
        <dbReference type="Proteomes" id="UP000828251"/>
    </source>
</evidence>
<dbReference type="Proteomes" id="UP000828251">
    <property type="component" value="Unassembled WGS sequence"/>
</dbReference>
<name>A0A9D3VKF9_9ROSI</name>
<dbReference type="GO" id="GO:0003676">
    <property type="term" value="F:nucleic acid binding"/>
    <property type="evidence" value="ECO:0007669"/>
    <property type="project" value="InterPro"/>
</dbReference>
<sequence>MEVCLNSTYTTYVTRFDWLEDMMRVLDKKAMADFMTILWNCWNSRNNYVFNGKKEEPKDIWSRASILSKDFRIHNRLKLPMLTTQIEVRKWVKAPKDCIKINFDASITNNRIGYGVIIRDEDGFVLGGDGGLKEGQLLTEEAEWHAFDESIKIAGRLNIKGDVIFESDCAGLVNKINGQNSDLSIIGERIKDIIKAFINFRSATCVWTSRQCNTVAYFICKKMCADACH</sequence>